<dbReference type="STRING" id="144197.ENSSPAP00000026085"/>
<dbReference type="PANTHER" id="PTHR37984:SF5">
    <property type="entry name" value="PROTEIN NYNRIN-LIKE"/>
    <property type="match status" value="1"/>
</dbReference>
<dbReference type="Gene3D" id="3.10.20.370">
    <property type="match status" value="1"/>
</dbReference>
<keyword evidence="6" id="KW-0695">RNA-directed DNA polymerase</keyword>
<name>A0A3B5AYR2_9TELE</name>
<keyword evidence="2" id="KW-0548">Nucleotidyltransferase</keyword>
<feature type="domain" description="Reverse transcriptase RNase H-like" evidence="7">
    <location>
        <begin position="109"/>
        <end position="212"/>
    </location>
</feature>
<dbReference type="GO" id="GO:0004519">
    <property type="term" value="F:endonuclease activity"/>
    <property type="evidence" value="ECO:0007669"/>
    <property type="project" value="UniProtKB-KW"/>
</dbReference>
<dbReference type="InterPro" id="IPR041373">
    <property type="entry name" value="RT_RNaseH"/>
</dbReference>
<evidence type="ECO:0000313" key="8">
    <source>
        <dbReference type="Ensembl" id="ENSSPAP00000026085.1"/>
    </source>
</evidence>
<evidence type="ECO:0000256" key="2">
    <source>
        <dbReference type="ARBA" id="ARBA00022695"/>
    </source>
</evidence>
<dbReference type="Pfam" id="PF17917">
    <property type="entry name" value="RT_RNaseH"/>
    <property type="match status" value="1"/>
</dbReference>
<dbReference type="AlphaFoldDB" id="A0A3B5AYR2"/>
<dbReference type="GO" id="GO:0003964">
    <property type="term" value="F:RNA-directed DNA polymerase activity"/>
    <property type="evidence" value="ECO:0007669"/>
    <property type="project" value="UniProtKB-KW"/>
</dbReference>
<keyword evidence="5" id="KW-0378">Hydrolase</keyword>
<protein>
    <recommendedName>
        <fullName evidence="7">Reverse transcriptase RNase H-like domain-containing protein</fullName>
    </recommendedName>
</protein>
<evidence type="ECO:0000256" key="3">
    <source>
        <dbReference type="ARBA" id="ARBA00022722"/>
    </source>
</evidence>
<dbReference type="GeneTree" id="ENSGT01100000263500"/>
<dbReference type="FunFam" id="3.30.70.270:FF:000020">
    <property type="entry name" value="Transposon Tf2-6 polyprotein-like Protein"/>
    <property type="match status" value="1"/>
</dbReference>
<proteinExistence type="predicted"/>
<organism evidence="8">
    <name type="scientific">Stegastes partitus</name>
    <name type="common">bicolor damselfish</name>
    <dbReference type="NCBI Taxonomy" id="144197"/>
    <lineage>
        <taxon>Eukaryota</taxon>
        <taxon>Metazoa</taxon>
        <taxon>Chordata</taxon>
        <taxon>Craniata</taxon>
        <taxon>Vertebrata</taxon>
        <taxon>Euteleostomi</taxon>
        <taxon>Actinopterygii</taxon>
        <taxon>Neopterygii</taxon>
        <taxon>Teleostei</taxon>
        <taxon>Neoteleostei</taxon>
        <taxon>Acanthomorphata</taxon>
        <taxon>Ovalentaria</taxon>
        <taxon>Pomacentridae</taxon>
        <taxon>Stegastes</taxon>
    </lineage>
</organism>
<sequence>QTLSTHLHFSTHELTFLGYRVTPSGICPDPDKVKAVTEFKVPSTVKHVRQFFGLTGYYRRFVQDYAKHAEPLFAFTKKEVQFNWDSKCQTAVDLLKGSITSAPVLRFPDFLRPFFIHADACLAGLGAALMQRDDEDRNVAVAYASRALHKSEKPHSTPEKDCLAVMWALEHFRPYVKGLHVTVFTDHSSLKWLMSRPNPSGRLARWSLRPQDFEFSIVHKPGERNKVPDALSQNPLPTNDSPMDLLPEYAVIGRLDLRALPPVMLADRPHVQQIQLEDQIQ</sequence>
<keyword evidence="1" id="KW-0808">Transferase</keyword>
<dbReference type="GO" id="GO:0016787">
    <property type="term" value="F:hydrolase activity"/>
    <property type="evidence" value="ECO:0007669"/>
    <property type="project" value="UniProtKB-KW"/>
</dbReference>
<reference evidence="8" key="1">
    <citation type="submission" date="2023-09" db="UniProtKB">
        <authorList>
            <consortium name="Ensembl"/>
        </authorList>
    </citation>
    <scope>IDENTIFICATION</scope>
</reference>
<dbReference type="CDD" id="cd09274">
    <property type="entry name" value="RNase_HI_RT_Ty3"/>
    <property type="match status" value="1"/>
</dbReference>
<evidence type="ECO:0000256" key="6">
    <source>
        <dbReference type="ARBA" id="ARBA00022918"/>
    </source>
</evidence>
<evidence type="ECO:0000256" key="5">
    <source>
        <dbReference type="ARBA" id="ARBA00022801"/>
    </source>
</evidence>
<evidence type="ECO:0000256" key="1">
    <source>
        <dbReference type="ARBA" id="ARBA00022679"/>
    </source>
</evidence>
<dbReference type="PANTHER" id="PTHR37984">
    <property type="entry name" value="PROTEIN CBG26694"/>
    <property type="match status" value="1"/>
</dbReference>
<dbReference type="InterPro" id="IPR043128">
    <property type="entry name" value="Rev_trsase/Diguanyl_cyclase"/>
</dbReference>
<keyword evidence="3" id="KW-0540">Nuclease</keyword>
<accession>A0A3B5AYR2</accession>
<dbReference type="SUPFAM" id="SSF56672">
    <property type="entry name" value="DNA/RNA polymerases"/>
    <property type="match status" value="1"/>
</dbReference>
<dbReference type="InterPro" id="IPR043502">
    <property type="entry name" value="DNA/RNA_pol_sf"/>
</dbReference>
<dbReference type="FunFam" id="3.10.20.370:FF:000001">
    <property type="entry name" value="Retrovirus-related Pol polyprotein from transposon 17.6-like protein"/>
    <property type="match status" value="1"/>
</dbReference>
<evidence type="ECO:0000259" key="7">
    <source>
        <dbReference type="Pfam" id="PF17917"/>
    </source>
</evidence>
<dbReference type="Gene3D" id="3.30.70.270">
    <property type="match status" value="1"/>
</dbReference>
<dbReference type="Ensembl" id="ENSSPAT00000026513.1">
    <property type="protein sequence ID" value="ENSSPAP00000026085.1"/>
    <property type="gene ID" value="ENSSPAG00000019689.1"/>
</dbReference>
<dbReference type="InterPro" id="IPR050951">
    <property type="entry name" value="Retrovirus_Pol_polyprotein"/>
</dbReference>
<evidence type="ECO:0000256" key="4">
    <source>
        <dbReference type="ARBA" id="ARBA00022759"/>
    </source>
</evidence>
<keyword evidence="4" id="KW-0255">Endonuclease</keyword>